<evidence type="ECO:0000313" key="2">
    <source>
        <dbReference type="EMBL" id="RKN83263.1"/>
    </source>
</evidence>
<gene>
    <name evidence="2" type="ORF">D7Z94_05380</name>
</gene>
<evidence type="ECO:0008006" key="4">
    <source>
        <dbReference type="Google" id="ProtNLM"/>
    </source>
</evidence>
<dbReference type="Proteomes" id="UP000276603">
    <property type="component" value="Unassembled WGS sequence"/>
</dbReference>
<protein>
    <recommendedName>
        <fullName evidence="4">Macroglobulin domain-containing protein</fullName>
    </recommendedName>
</protein>
<organism evidence="2 3">
    <name type="scientific">Ulvibacterium marinum</name>
    <dbReference type="NCBI Taxonomy" id="2419782"/>
    <lineage>
        <taxon>Bacteria</taxon>
        <taxon>Pseudomonadati</taxon>
        <taxon>Bacteroidota</taxon>
        <taxon>Flavobacteriia</taxon>
        <taxon>Flavobacteriales</taxon>
        <taxon>Flavobacteriaceae</taxon>
        <taxon>Ulvibacterium</taxon>
    </lineage>
</organism>
<name>A0A3B0CBK4_9FLAO</name>
<proteinExistence type="predicted"/>
<evidence type="ECO:0000313" key="3">
    <source>
        <dbReference type="Proteomes" id="UP000276603"/>
    </source>
</evidence>
<dbReference type="RefSeq" id="WP_120710470.1">
    <property type="nucleotide sequence ID" value="NZ_RBCJ01000001.1"/>
</dbReference>
<feature type="compositionally biased region" description="Basic and acidic residues" evidence="1">
    <location>
        <begin position="163"/>
        <end position="174"/>
    </location>
</feature>
<keyword evidence="3" id="KW-1185">Reference proteome</keyword>
<dbReference type="OrthoDB" id="679547at2"/>
<feature type="region of interest" description="Disordered" evidence="1">
    <location>
        <begin position="163"/>
        <end position="182"/>
    </location>
</feature>
<reference evidence="2 3" key="1">
    <citation type="submission" date="2018-10" db="EMBL/GenBank/DDBJ databases">
        <title>Ulvibacterium marinum gen. nov., sp. nov., a novel marine bacterium of the family Flavobacteriaceae, isolated from a culture of the green alga Ulva prolifera.</title>
        <authorList>
            <person name="Zhang Z."/>
        </authorList>
    </citation>
    <scope>NUCLEOTIDE SEQUENCE [LARGE SCALE GENOMIC DNA]</scope>
    <source>
        <strain evidence="2 3">CCMM003</strain>
    </source>
</reference>
<comment type="caution">
    <text evidence="2">The sequence shown here is derived from an EMBL/GenBank/DDBJ whole genome shotgun (WGS) entry which is preliminary data.</text>
</comment>
<evidence type="ECO:0000256" key="1">
    <source>
        <dbReference type="SAM" id="MobiDB-lite"/>
    </source>
</evidence>
<dbReference type="EMBL" id="RBCJ01000001">
    <property type="protein sequence ID" value="RKN83263.1"/>
    <property type="molecule type" value="Genomic_DNA"/>
</dbReference>
<accession>A0A3B0CBK4</accession>
<sequence length="601" mass="68226">MRRLLCFVLIGFITPAIGLGQVALKTNDQINGYKAVPQEGIFVHANSSLFLTGEYLYYKVYCLERGGGDLSKLSKIAYVELIDTGGKAVFKHKILLENGVSHGDFFVPTDIVSGGYKLVAYTSWMRNQDQSEFYQSDITIINPYLANQGRLQKVVLSKIDSLGKPKKKDDEKKSTVTGTISKEGGPMDLTLKRTRFKKREKVSLFFQDKDNSEILEGNYSISVRKKDGIPAPAQLGMLDFFEKNDASNIKPSVAIGDTVYLPELRGELFSGKIIALQGNRSVQNLKVALCIPGEDYFFEVVETDELGNFHLNIDGYYSGEKAVVQVLSVNAEGYEVQLGEQKPLDHSKLFFEGIRIDSSMREKILQRSIHNQIENSYFQFRPDSILSNPLRQFSDNKEKEVYLLDDYVRFKTVRETIVEIIKDVSHKRVDKDNEAIRIKGFDYTQVTDLPPLILMDGCLIQDNNALLEFDARTIEAMTVLRHRLVFGPEVFQGALIIRTKVGDGYEQFQKNGAISMEGITKPQPNKKYFVQQYDGINPVDSKYRLPDDRLQLLWIPKFSLRDGQTQLDFFTSDVSGEFEIHLEGLTYDSRPVSIRKSIYVD</sequence>
<dbReference type="AlphaFoldDB" id="A0A3B0CBK4"/>